<protein>
    <submittedName>
        <fullName evidence="2">Uncharacterized protein</fullName>
    </submittedName>
</protein>
<dbReference type="EMBL" id="CABVPU010000023">
    <property type="protein sequence ID" value="VWC08644.1"/>
    <property type="molecule type" value="Genomic_DNA"/>
</dbReference>
<name>A0A6P2PJY8_BURL3</name>
<gene>
    <name evidence="2" type="ORF">BLA15945_05278</name>
</gene>
<proteinExistence type="predicted"/>
<accession>A0A6P2PJY8</accession>
<organism evidence="2 3">
    <name type="scientific">Burkholderia lata (strain ATCC 17760 / DSM 23089 / LMG 22485 / NCIMB 9086 / R18194 / 383)</name>
    <dbReference type="NCBI Taxonomy" id="482957"/>
    <lineage>
        <taxon>Bacteria</taxon>
        <taxon>Pseudomonadati</taxon>
        <taxon>Pseudomonadota</taxon>
        <taxon>Betaproteobacteria</taxon>
        <taxon>Burkholderiales</taxon>
        <taxon>Burkholderiaceae</taxon>
        <taxon>Burkholderia</taxon>
        <taxon>Burkholderia cepacia complex</taxon>
    </lineage>
</organism>
<dbReference type="Proteomes" id="UP000494174">
    <property type="component" value="Unassembled WGS sequence"/>
</dbReference>
<evidence type="ECO:0000256" key="1">
    <source>
        <dbReference type="SAM" id="MobiDB-lite"/>
    </source>
</evidence>
<reference evidence="2 3" key="1">
    <citation type="submission" date="2019-09" db="EMBL/GenBank/DDBJ databases">
        <authorList>
            <person name="Depoorter E."/>
        </authorList>
    </citation>
    <scope>NUCLEOTIDE SEQUENCE [LARGE SCALE GENOMIC DNA]</scope>
    <source>
        <strain evidence="2">R-15945</strain>
    </source>
</reference>
<sequence>MNDQLPSPLDHWDDTTPVWTPFRSAPHALTAG</sequence>
<dbReference type="AlphaFoldDB" id="A0A6P2PJY8"/>
<feature type="region of interest" description="Disordered" evidence="1">
    <location>
        <begin position="1"/>
        <end position="32"/>
    </location>
</feature>
<evidence type="ECO:0000313" key="2">
    <source>
        <dbReference type="EMBL" id="VWC08644.1"/>
    </source>
</evidence>
<evidence type="ECO:0000313" key="3">
    <source>
        <dbReference type="Proteomes" id="UP000494174"/>
    </source>
</evidence>